<dbReference type="AlphaFoldDB" id="A0A816EK89"/>
<evidence type="ECO:0000313" key="8">
    <source>
        <dbReference type="EMBL" id="CAF1650736.1"/>
    </source>
</evidence>
<sequence>MFANDAMHANRTYSIQGEPYTLLNRLGHGSFGSVWRARSQNGEYVAVKIVDFSRARFYIGISERAHYFSNETRIMSRLRSETESIVTMYAHEFNPRYGAGFIAMELGDESLIDRVRVLHHVNLRTGSLEDYIPAKDRQNIWIQLVNIVLALQRQGVVHRDLKPANLLFFGPNLKAVDFGTSQEESAGYHHQQKTGGTRPYSAPECFSGRVPITSKADIWSIGAILYYITYGRRPIYETSQPPYGAFPTRSQAVQDVLYQCLQRNPNRRPDHQWLVQHPLTNSMTVF</sequence>
<proteinExistence type="inferred from homology"/>
<dbReference type="GO" id="GO:0004674">
    <property type="term" value="F:protein serine/threonine kinase activity"/>
    <property type="evidence" value="ECO:0007669"/>
    <property type="project" value="UniProtKB-KW"/>
</dbReference>
<evidence type="ECO:0000256" key="6">
    <source>
        <dbReference type="RuleBase" id="RU000304"/>
    </source>
</evidence>
<comment type="caution">
    <text evidence="8">The sequence shown here is derived from an EMBL/GenBank/DDBJ whole genome shotgun (WGS) entry which is preliminary data.</text>
</comment>
<dbReference type="InterPro" id="IPR017441">
    <property type="entry name" value="Protein_kinase_ATP_BS"/>
</dbReference>
<dbReference type="Pfam" id="PF00069">
    <property type="entry name" value="Pkinase"/>
    <property type="match status" value="1"/>
</dbReference>
<dbReference type="EMBL" id="CAJNOR010010054">
    <property type="protein sequence ID" value="CAF1650736.1"/>
    <property type="molecule type" value="Genomic_DNA"/>
</dbReference>
<dbReference type="Gene3D" id="3.30.200.20">
    <property type="entry name" value="Phosphorylase Kinase, domain 1"/>
    <property type="match status" value="1"/>
</dbReference>
<comment type="similarity">
    <text evidence="6">Belongs to the protein kinase superfamily.</text>
</comment>
<dbReference type="Gene3D" id="1.10.510.10">
    <property type="entry name" value="Transferase(Phosphotransferase) domain 1"/>
    <property type="match status" value="1"/>
</dbReference>
<dbReference type="PROSITE" id="PS00108">
    <property type="entry name" value="PROTEIN_KINASE_ST"/>
    <property type="match status" value="1"/>
</dbReference>
<keyword evidence="1" id="KW-0808">Transferase</keyword>
<dbReference type="GO" id="GO:0016020">
    <property type="term" value="C:membrane"/>
    <property type="evidence" value="ECO:0007669"/>
    <property type="project" value="TreeGrafter"/>
</dbReference>
<keyword evidence="4 5" id="KW-0067">ATP-binding</keyword>
<dbReference type="SMART" id="SM00220">
    <property type="entry name" value="S_TKc"/>
    <property type="match status" value="1"/>
</dbReference>
<evidence type="ECO:0000259" key="7">
    <source>
        <dbReference type="PROSITE" id="PS50011"/>
    </source>
</evidence>
<dbReference type="Proteomes" id="UP000663828">
    <property type="component" value="Unassembled WGS sequence"/>
</dbReference>
<dbReference type="GO" id="GO:0010506">
    <property type="term" value="P:regulation of autophagy"/>
    <property type="evidence" value="ECO:0007669"/>
    <property type="project" value="InterPro"/>
</dbReference>
<evidence type="ECO:0000256" key="3">
    <source>
        <dbReference type="ARBA" id="ARBA00022777"/>
    </source>
</evidence>
<accession>A0A816EK89</accession>
<protein>
    <recommendedName>
        <fullName evidence="7">Protein kinase domain-containing protein</fullName>
    </recommendedName>
</protein>
<evidence type="ECO:0000256" key="1">
    <source>
        <dbReference type="ARBA" id="ARBA00022679"/>
    </source>
</evidence>
<dbReference type="GO" id="GO:0005524">
    <property type="term" value="F:ATP binding"/>
    <property type="evidence" value="ECO:0007669"/>
    <property type="project" value="UniProtKB-UniRule"/>
</dbReference>
<name>A0A816EK89_ADIRI</name>
<gene>
    <name evidence="8" type="ORF">XAT740_LOCUS54917</name>
</gene>
<evidence type="ECO:0000313" key="9">
    <source>
        <dbReference type="Proteomes" id="UP000663828"/>
    </source>
</evidence>
<dbReference type="InterPro" id="IPR045269">
    <property type="entry name" value="Atg1-like"/>
</dbReference>
<dbReference type="PANTHER" id="PTHR24348:SF22">
    <property type="entry name" value="NON-SPECIFIC SERINE_THREONINE PROTEIN KINASE"/>
    <property type="match status" value="1"/>
</dbReference>
<keyword evidence="2 5" id="KW-0547">Nucleotide-binding</keyword>
<evidence type="ECO:0000256" key="5">
    <source>
        <dbReference type="PROSITE-ProRule" id="PRU10141"/>
    </source>
</evidence>
<dbReference type="GO" id="GO:0000045">
    <property type="term" value="P:autophagosome assembly"/>
    <property type="evidence" value="ECO:0007669"/>
    <property type="project" value="TreeGrafter"/>
</dbReference>
<dbReference type="SUPFAM" id="SSF56112">
    <property type="entry name" value="Protein kinase-like (PK-like)"/>
    <property type="match status" value="1"/>
</dbReference>
<keyword evidence="6" id="KW-0723">Serine/threonine-protein kinase</keyword>
<dbReference type="PANTHER" id="PTHR24348">
    <property type="entry name" value="SERINE/THREONINE-PROTEIN KINASE UNC-51-RELATED"/>
    <property type="match status" value="1"/>
</dbReference>
<feature type="domain" description="Protein kinase" evidence="7">
    <location>
        <begin position="20"/>
        <end position="280"/>
    </location>
</feature>
<dbReference type="PROSITE" id="PS50011">
    <property type="entry name" value="PROTEIN_KINASE_DOM"/>
    <property type="match status" value="1"/>
</dbReference>
<reference evidence="8" key="1">
    <citation type="submission" date="2021-02" db="EMBL/GenBank/DDBJ databases">
        <authorList>
            <person name="Nowell W R."/>
        </authorList>
    </citation>
    <scope>NUCLEOTIDE SEQUENCE</scope>
</reference>
<evidence type="ECO:0000256" key="4">
    <source>
        <dbReference type="ARBA" id="ARBA00022840"/>
    </source>
</evidence>
<keyword evidence="9" id="KW-1185">Reference proteome</keyword>
<dbReference type="PROSITE" id="PS00107">
    <property type="entry name" value="PROTEIN_KINASE_ATP"/>
    <property type="match status" value="1"/>
</dbReference>
<dbReference type="GO" id="GO:0000407">
    <property type="term" value="C:phagophore assembly site"/>
    <property type="evidence" value="ECO:0007669"/>
    <property type="project" value="TreeGrafter"/>
</dbReference>
<dbReference type="GO" id="GO:0005776">
    <property type="term" value="C:autophagosome"/>
    <property type="evidence" value="ECO:0007669"/>
    <property type="project" value="TreeGrafter"/>
</dbReference>
<evidence type="ECO:0000256" key="2">
    <source>
        <dbReference type="ARBA" id="ARBA00022741"/>
    </source>
</evidence>
<dbReference type="InterPro" id="IPR011009">
    <property type="entry name" value="Kinase-like_dom_sf"/>
</dbReference>
<keyword evidence="3" id="KW-0418">Kinase</keyword>
<organism evidence="8 9">
    <name type="scientific">Adineta ricciae</name>
    <name type="common">Rotifer</name>
    <dbReference type="NCBI Taxonomy" id="249248"/>
    <lineage>
        <taxon>Eukaryota</taxon>
        <taxon>Metazoa</taxon>
        <taxon>Spiralia</taxon>
        <taxon>Gnathifera</taxon>
        <taxon>Rotifera</taxon>
        <taxon>Eurotatoria</taxon>
        <taxon>Bdelloidea</taxon>
        <taxon>Adinetida</taxon>
        <taxon>Adinetidae</taxon>
        <taxon>Adineta</taxon>
    </lineage>
</organism>
<dbReference type="InterPro" id="IPR008271">
    <property type="entry name" value="Ser/Thr_kinase_AS"/>
</dbReference>
<dbReference type="InterPro" id="IPR000719">
    <property type="entry name" value="Prot_kinase_dom"/>
</dbReference>
<feature type="binding site" evidence="5">
    <location>
        <position position="48"/>
    </location>
    <ligand>
        <name>ATP</name>
        <dbReference type="ChEBI" id="CHEBI:30616"/>
    </ligand>
</feature>
<dbReference type="GO" id="GO:0005829">
    <property type="term" value="C:cytosol"/>
    <property type="evidence" value="ECO:0007669"/>
    <property type="project" value="TreeGrafter"/>
</dbReference>